<dbReference type="InterPro" id="IPR002138">
    <property type="entry name" value="Pept_C14_p10"/>
</dbReference>
<dbReference type="InterPro" id="IPR001309">
    <property type="entry name" value="Pept_C14_p20"/>
</dbReference>
<dbReference type="KEGG" id="ccal:108624971"/>
<dbReference type="SMART" id="SM00115">
    <property type="entry name" value="CASc"/>
    <property type="match status" value="1"/>
</dbReference>
<dbReference type="PROSITE" id="PS01122">
    <property type="entry name" value="CASPASE_CYS"/>
    <property type="match status" value="1"/>
</dbReference>
<evidence type="ECO:0000256" key="2">
    <source>
        <dbReference type="RuleBase" id="RU003971"/>
    </source>
</evidence>
<dbReference type="InterPro" id="IPR029030">
    <property type="entry name" value="Caspase-like_dom_sf"/>
</dbReference>
<evidence type="ECO:0000259" key="3">
    <source>
        <dbReference type="PROSITE" id="PS50207"/>
    </source>
</evidence>
<organism evidence="5 6">
    <name type="scientific">Ceratina calcarata</name>
    <dbReference type="NCBI Taxonomy" id="156304"/>
    <lineage>
        <taxon>Eukaryota</taxon>
        <taxon>Metazoa</taxon>
        <taxon>Ecdysozoa</taxon>
        <taxon>Arthropoda</taxon>
        <taxon>Hexapoda</taxon>
        <taxon>Insecta</taxon>
        <taxon>Pterygota</taxon>
        <taxon>Neoptera</taxon>
        <taxon>Endopterygota</taxon>
        <taxon>Hymenoptera</taxon>
        <taxon>Apocrita</taxon>
        <taxon>Aculeata</taxon>
        <taxon>Apoidea</taxon>
        <taxon>Anthophila</taxon>
        <taxon>Apidae</taxon>
        <taxon>Ceratina</taxon>
        <taxon>Zadontomerus</taxon>
    </lineage>
</organism>
<dbReference type="InterPro" id="IPR011600">
    <property type="entry name" value="Pept_C14_caspase"/>
</dbReference>
<evidence type="ECO:0000313" key="6">
    <source>
        <dbReference type="RefSeq" id="XP_026669344.1"/>
    </source>
</evidence>
<sequence length="247" mass="28740">MLKESPVYLMKEKKRGKCVIFNHETFCNIKTRKGTEYDVDKIKQVFGKTLGFEMVVHNDLKRSTVSKKIERLCTEDYTDANCICIFILSHGSTAERIEAKDTSYCFSEIWEPFLKCRTLVGKPKLFFVQACRGNKEDDGTLVKYEVDSAAAIFYAIPTRADFLFAYGTTDKHSAHRMPDKGTWYIQSLCEVINSHWKEYDLLKILTTTSRTVALNYNTDKQKKQMPTFSSTLTRDFYFVRNNRRSKK</sequence>
<dbReference type="GO" id="GO:0006508">
    <property type="term" value="P:proteolysis"/>
    <property type="evidence" value="ECO:0007669"/>
    <property type="project" value="InterPro"/>
</dbReference>
<name>A0AAJ7S0W9_9HYME</name>
<dbReference type="InterPro" id="IPR052039">
    <property type="entry name" value="Caspase-related_regulators"/>
</dbReference>
<dbReference type="InterPro" id="IPR033139">
    <property type="entry name" value="Caspase_cys_AS"/>
</dbReference>
<evidence type="ECO:0000313" key="5">
    <source>
        <dbReference type="Proteomes" id="UP000694925"/>
    </source>
</evidence>
<dbReference type="PANTHER" id="PTHR22576:SF41">
    <property type="entry name" value="CASPASE 14, APOPTOSIS-RELATED CYSTEINE PEPTIDASE"/>
    <property type="match status" value="1"/>
</dbReference>
<evidence type="ECO:0000259" key="4">
    <source>
        <dbReference type="PROSITE" id="PS50208"/>
    </source>
</evidence>
<dbReference type="GO" id="GO:0004197">
    <property type="term" value="F:cysteine-type endopeptidase activity"/>
    <property type="evidence" value="ECO:0007669"/>
    <property type="project" value="InterPro"/>
</dbReference>
<dbReference type="Proteomes" id="UP000694925">
    <property type="component" value="Unplaced"/>
</dbReference>
<feature type="domain" description="Caspase family p10" evidence="3">
    <location>
        <begin position="152"/>
        <end position="240"/>
    </location>
</feature>
<dbReference type="PANTHER" id="PTHR22576">
    <property type="entry name" value="MUCOSA ASSOCIATED LYMPHOID TISSUE LYMPHOMA TRANSLOCATION PROTEIN 1/PARACASPASE"/>
    <property type="match status" value="1"/>
</dbReference>
<dbReference type="AlphaFoldDB" id="A0AAJ7S0W9"/>
<accession>A0AAJ7S0W9</accession>
<dbReference type="InterPro" id="IPR015917">
    <property type="entry name" value="Pept_C14A"/>
</dbReference>
<dbReference type="GeneID" id="108624971"/>
<evidence type="ECO:0000256" key="1">
    <source>
        <dbReference type="ARBA" id="ARBA00010134"/>
    </source>
</evidence>
<proteinExistence type="inferred from homology"/>
<dbReference type="RefSeq" id="XP_026669344.1">
    <property type="nucleotide sequence ID" value="XM_026813543.1"/>
</dbReference>
<gene>
    <name evidence="6" type="primary">LOC108624971</name>
</gene>
<protein>
    <submittedName>
        <fullName evidence="6">Caspase-1-like</fullName>
    </submittedName>
</protein>
<keyword evidence="5" id="KW-1185">Reference proteome</keyword>
<dbReference type="Gene3D" id="3.40.50.1460">
    <property type="match status" value="1"/>
</dbReference>
<dbReference type="PROSITE" id="PS50208">
    <property type="entry name" value="CASPASE_P20"/>
    <property type="match status" value="1"/>
</dbReference>
<reference evidence="6" key="1">
    <citation type="submission" date="2025-08" db="UniProtKB">
        <authorList>
            <consortium name="RefSeq"/>
        </authorList>
    </citation>
    <scope>IDENTIFICATION</scope>
    <source>
        <tissue evidence="6">Whole body</tissue>
    </source>
</reference>
<dbReference type="PROSITE" id="PS50207">
    <property type="entry name" value="CASPASE_P10"/>
    <property type="match status" value="1"/>
</dbReference>
<dbReference type="Pfam" id="PF00656">
    <property type="entry name" value="Peptidase_C14"/>
    <property type="match status" value="1"/>
</dbReference>
<feature type="domain" description="Caspase family p20" evidence="4">
    <location>
        <begin position="14"/>
        <end position="135"/>
    </location>
</feature>
<dbReference type="SUPFAM" id="SSF52129">
    <property type="entry name" value="Caspase-like"/>
    <property type="match status" value="1"/>
</dbReference>
<comment type="similarity">
    <text evidence="1 2">Belongs to the peptidase C14A family.</text>
</comment>
<dbReference type="PRINTS" id="PR00376">
    <property type="entry name" value="IL1BCENZYME"/>
</dbReference>
<dbReference type="CDD" id="cd00032">
    <property type="entry name" value="CASc"/>
    <property type="match status" value="1"/>
</dbReference>